<keyword evidence="3" id="KW-1185">Reference proteome</keyword>
<dbReference type="EMBL" id="JACAZH010000002">
    <property type="protein sequence ID" value="KAF7375690.1"/>
    <property type="molecule type" value="Genomic_DNA"/>
</dbReference>
<feature type="compositionally biased region" description="Basic and acidic residues" evidence="1">
    <location>
        <begin position="219"/>
        <end position="238"/>
    </location>
</feature>
<gene>
    <name evidence="2" type="ORF">MSAN_00458300</name>
</gene>
<evidence type="ECO:0000256" key="1">
    <source>
        <dbReference type="SAM" id="MobiDB-lite"/>
    </source>
</evidence>
<reference evidence="2" key="1">
    <citation type="submission" date="2020-05" db="EMBL/GenBank/DDBJ databases">
        <title>Mycena genomes resolve the evolution of fungal bioluminescence.</title>
        <authorList>
            <person name="Tsai I.J."/>
        </authorList>
    </citation>
    <scope>NUCLEOTIDE SEQUENCE</scope>
    <source>
        <strain evidence="2">160909Yilan</strain>
    </source>
</reference>
<proteinExistence type="predicted"/>
<accession>A0A8H6ZAV3</accession>
<sequence length="238" mass="26691">MEEPKVGTACVACFDEEASKSLMRCSTCKNRFYCVCIPSSQAIAKPIYAQIDGLPVATFIEINDEFDGAVKRAAGILRELQKSMYKEKEFHPDVSPAMLAPLLRFPDDLPSHLQYRRPIEHSVTFKYRLPLITATRLFLVAYVAGLARAPAQRQKYLDWFTHIPPDWGQMHGPKIVGRPADLSPGEYMVLAESMVFWMMPEVEMALQENGGLVDGNGEEGERHTAEVDVAQERGDGRV</sequence>
<feature type="region of interest" description="Disordered" evidence="1">
    <location>
        <begin position="210"/>
        <end position="238"/>
    </location>
</feature>
<evidence type="ECO:0000313" key="3">
    <source>
        <dbReference type="Proteomes" id="UP000623467"/>
    </source>
</evidence>
<name>A0A8H6ZAV3_9AGAR</name>
<protein>
    <submittedName>
        <fullName evidence="2">MYND-type domain-containing protein</fullName>
    </submittedName>
</protein>
<dbReference type="AlphaFoldDB" id="A0A8H6ZAV3"/>
<dbReference type="Proteomes" id="UP000623467">
    <property type="component" value="Unassembled WGS sequence"/>
</dbReference>
<dbReference type="OrthoDB" id="3007465at2759"/>
<evidence type="ECO:0000313" key="2">
    <source>
        <dbReference type="EMBL" id="KAF7375690.1"/>
    </source>
</evidence>
<comment type="caution">
    <text evidence="2">The sequence shown here is derived from an EMBL/GenBank/DDBJ whole genome shotgun (WGS) entry which is preliminary data.</text>
</comment>
<organism evidence="2 3">
    <name type="scientific">Mycena sanguinolenta</name>
    <dbReference type="NCBI Taxonomy" id="230812"/>
    <lineage>
        <taxon>Eukaryota</taxon>
        <taxon>Fungi</taxon>
        <taxon>Dikarya</taxon>
        <taxon>Basidiomycota</taxon>
        <taxon>Agaricomycotina</taxon>
        <taxon>Agaricomycetes</taxon>
        <taxon>Agaricomycetidae</taxon>
        <taxon>Agaricales</taxon>
        <taxon>Marasmiineae</taxon>
        <taxon>Mycenaceae</taxon>
        <taxon>Mycena</taxon>
    </lineage>
</organism>